<dbReference type="PANTHER" id="PTHR43022:SF1">
    <property type="entry name" value="PROTEIN SMF"/>
    <property type="match status" value="1"/>
</dbReference>
<name>A0ABZ0X5X5_9GAMM</name>
<protein>
    <submittedName>
        <fullName evidence="4">DNA-processing protein DprA</fullName>
    </submittedName>
</protein>
<dbReference type="Gene3D" id="1.10.10.10">
    <property type="entry name" value="Winged helix-like DNA-binding domain superfamily/Winged helix DNA-binding domain"/>
    <property type="match status" value="1"/>
</dbReference>
<dbReference type="Proteomes" id="UP001324185">
    <property type="component" value="Chromosome"/>
</dbReference>
<keyword evidence="5" id="KW-1185">Reference proteome</keyword>
<evidence type="ECO:0000259" key="2">
    <source>
        <dbReference type="Pfam" id="PF02481"/>
    </source>
</evidence>
<dbReference type="InterPro" id="IPR057666">
    <property type="entry name" value="DrpA_SLOG"/>
</dbReference>
<dbReference type="InterPro" id="IPR041614">
    <property type="entry name" value="DprA_WH"/>
</dbReference>
<sequence length="363" mass="39566">MEQLELRHWLALSHINIGANKLLAFLEAGNSLARLFELSDQSLQEHGFRPGLAKKLGLVSDELIEQDLEWFDSDRKHLIPITSKDYPALLKEIPDPPKLLFVHGDKGLLKAHQIAIVGSRNPTAQGKENTREFAKTLAGAGAVITSGMALGVDGIAHQAALDKGQPTIAVVGTGLDRIYPARHKDLAIKISEQGALVSEFALGTPVKASNFPVRNRIICGMSLGTLVVEAAIRSGSLITARLAMEQGREVFAIPGSIHNTLARGCHSLIKQGAKLVETAEEIIEELGALAAWQTEHNQQDAPQEFVLEKEYQDMLEFVDDSTTSVDTIIQRSGLEIEVVSHMLLLLELNDYIASVPGGYQRVR</sequence>
<reference evidence="4 5" key="1">
    <citation type="submission" date="2023-11" db="EMBL/GenBank/DDBJ databases">
        <title>MicrobeMod: A computational toolkit for identifying prokaryotic methylation and restriction-modification with nanopore sequencing.</title>
        <authorList>
            <person name="Crits-Christoph A."/>
            <person name="Kang S.C."/>
            <person name="Lee H."/>
            <person name="Ostrov N."/>
        </authorList>
    </citation>
    <scope>NUCLEOTIDE SEQUENCE [LARGE SCALE GENOMIC DNA]</scope>
    <source>
        <strain evidence="4 5">DSMZ 16071</strain>
    </source>
</reference>
<evidence type="ECO:0000313" key="5">
    <source>
        <dbReference type="Proteomes" id="UP001324185"/>
    </source>
</evidence>
<comment type="similarity">
    <text evidence="1">Belongs to the DprA/Smf family.</text>
</comment>
<organism evidence="4 5">
    <name type="scientific">Kangiella aquimarina</name>
    <dbReference type="NCBI Taxonomy" id="261965"/>
    <lineage>
        <taxon>Bacteria</taxon>
        <taxon>Pseudomonadati</taxon>
        <taxon>Pseudomonadota</taxon>
        <taxon>Gammaproteobacteria</taxon>
        <taxon>Kangiellales</taxon>
        <taxon>Kangiellaceae</taxon>
        <taxon>Kangiella</taxon>
    </lineage>
</organism>
<dbReference type="Pfam" id="PF17782">
    <property type="entry name" value="WHD_DprA"/>
    <property type="match status" value="1"/>
</dbReference>
<evidence type="ECO:0000259" key="3">
    <source>
        <dbReference type="Pfam" id="PF17782"/>
    </source>
</evidence>
<feature type="domain" description="Smf/DprA SLOG" evidence="2">
    <location>
        <begin position="78"/>
        <end position="286"/>
    </location>
</feature>
<dbReference type="EMBL" id="CP140158">
    <property type="protein sequence ID" value="WQG85662.1"/>
    <property type="molecule type" value="Genomic_DNA"/>
</dbReference>
<gene>
    <name evidence="4" type="primary">dprA</name>
    <name evidence="4" type="ORF">SR900_01970</name>
</gene>
<dbReference type="InterPro" id="IPR003488">
    <property type="entry name" value="DprA"/>
</dbReference>
<dbReference type="InterPro" id="IPR036388">
    <property type="entry name" value="WH-like_DNA-bd_sf"/>
</dbReference>
<dbReference type="NCBIfam" id="TIGR00732">
    <property type="entry name" value="dprA"/>
    <property type="match status" value="1"/>
</dbReference>
<dbReference type="Pfam" id="PF02481">
    <property type="entry name" value="DNA_processg_A"/>
    <property type="match status" value="1"/>
</dbReference>
<evidence type="ECO:0000313" key="4">
    <source>
        <dbReference type="EMBL" id="WQG85662.1"/>
    </source>
</evidence>
<dbReference type="PANTHER" id="PTHR43022">
    <property type="entry name" value="PROTEIN SMF"/>
    <property type="match status" value="1"/>
</dbReference>
<proteinExistence type="inferred from homology"/>
<dbReference type="RefSeq" id="WP_018623656.1">
    <property type="nucleotide sequence ID" value="NZ_CP140158.1"/>
</dbReference>
<dbReference type="Gene3D" id="3.40.50.450">
    <property type="match status" value="1"/>
</dbReference>
<evidence type="ECO:0000256" key="1">
    <source>
        <dbReference type="ARBA" id="ARBA00006525"/>
    </source>
</evidence>
<dbReference type="SUPFAM" id="SSF102405">
    <property type="entry name" value="MCP/YpsA-like"/>
    <property type="match status" value="1"/>
</dbReference>
<accession>A0ABZ0X5X5</accession>
<feature type="domain" description="DprA winged helix" evidence="3">
    <location>
        <begin position="300"/>
        <end position="358"/>
    </location>
</feature>